<gene>
    <name evidence="2" type="ORF">H4696_000429</name>
</gene>
<accession>A0ABR9HQY1</accession>
<dbReference type="EMBL" id="JADBEG010000001">
    <property type="protein sequence ID" value="MBE1493329.1"/>
    <property type="molecule type" value="Genomic_DNA"/>
</dbReference>
<feature type="transmembrane region" description="Helical" evidence="1">
    <location>
        <begin position="21"/>
        <end position="49"/>
    </location>
</feature>
<keyword evidence="3" id="KW-1185">Reference proteome</keyword>
<evidence type="ECO:0000313" key="2">
    <source>
        <dbReference type="EMBL" id="MBE1493329.1"/>
    </source>
</evidence>
<sequence>MQRSEATDLTRLLRRFALRALVLGAVTALTGLTTVAMALVLAGFGLLFVPVRER</sequence>
<evidence type="ECO:0000313" key="3">
    <source>
        <dbReference type="Proteomes" id="UP000631670"/>
    </source>
</evidence>
<organism evidence="2 3">
    <name type="scientific">Amycolatopsis lexingtonensis</name>
    <dbReference type="NCBI Taxonomy" id="218822"/>
    <lineage>
        <taxon>Bacteria</taxon>
        <taxon>Bacillati</taxon>
        <taxon>Actinomycetota</taxon>
        <taxon>Actinomycetes</taxon>
        <taxon>Pseudonocardiales</taxon>
        <taxon>Pseudonocardiaceae</taxon>
        <taxon>Amycolatopsis</taxon>
    </lineage>
</organism>
<keyword evidence="1" id="KW-1133">Transmembrane helix</keyword>
<name>A0ABR9HQY1_9PSEU</name>
<comment type="caution">
    <text evidence="2">The sequence shown here is derived from an EMBL/GenBank/DDBJ whole genome shotgun (WGS) entry which is preliminary data.</text>
</comment>
<keyword evidence="1" id="KW-0472">Membrane</keyword>
<evidence type="ECO:0000256" key="1">
    <source>
        <dbReference type="SAM" id="Phobius"/>
    </source>
</evidence>
<reference evidence="2 3" key="1">
    <citation type="submission" date="2020-10" db="EMBL/GenBank/DDBJ databases">
        <title>Sequencing the genomes of 1000 actinobacteria strains.</title>
        <authorList>
            <person name="Klenk H.-P."/>
        </authorList>
    </citation>
    <scope>NUCLEOTIDE SEQUENCE [LARGE SCALE GENOMIC DNA]</scope>
    <source>
        <strain evidence="2 3">DSM 44653</strain>
    </source>
</reference>
<keyword evidence="1" id="KW-0812">Transmembrane</keyword>
<dbReference type="Proteomes" id="UP000631670">
    <property type="component" value="Unassembled WGS sequence"/>
</dbReference>
<protein>
    <recommendedName>
        <fullName evidence="4">Sensor histidine kinase</fullName>
    </recommendedName>
</protein>
<proteinExistence type="predicted"/>
<evidence type="ECO:0008006" key="4">
    <source>
        <dbReference type="Google" id="ProtNLM"/>
    </source>
</evidence>